<keyword evidence="2" id="KW-1185">Reference proteome</keyword>
<protein>
    <submittedName>
        <fullName evidence="1">Uncharacterized protein</fullName>
    </submittedName>
</protein>
<evidence type="ECO:0000313" key="2">
    <source>
        <dbReference type="Proteomes" id="UP001054945"/>
    </source>
</evidence>
<proteinExistence type="predicted"/>
<reference evidence="1 2" key="1">
    <citation type="submission" date="2021-06" db="EMBL/GenBank/DDBJ databases">
        <title>Caerostris extrusa draft genome.</title>
        <authorList>
            <person name="Kono N."/>
            <person name="Arakawa K."/>
        </authorList>
    </citation>
    <scope>NUCLEOTIDE SEQUENCE [LARGE SCALE GENOMIC DNA]</scope>
</reference>
<comment type="caution">
    <text evidence="1">The sequence shown here is derived from an EMBL/GenBank/DDBJ whole genome shotgun (WGS) entry which is preliminary data.</text>
</comment>
<dbReference type="EMBL" id="BPLR01014383">
    <property type="protein sequence ID" value="GIY68484.1"/>
    <property type="molecule type" value="Genomic_DNA"/>
</dbReference>
<gene>
    <name evidence="1" type="ORF">CEXT_746571</name>
</gene>
<organism evidence="1 2">
    <name type="scientific">Caerostris extrusa</name>
    <name type="common">Bark spider</name>
    <name type="synonym">Caerostris bankana</name>
    <dbReference type="NCBI Taxonomy" id="172846"/>
    <lineage>
        <taxon>Eukaryota</taxon>
        <taxon>Metazoa</taxon>
        <taxon>Ecdysozoa</taxon>
        <taxon>Arthropoda</taxon>
        <taxon>Chelicerata</taxon>
        <taxon>Arachnida</taxon>
        <taxon>Araneae</taxon>
        <taxon>Araneomorphae</taxon>
        <taxon>Entelegynae</taxon>
        <taxon>Araneoidea</taxon>
        <taxon>Araneidae</taxon>
        <taxon>Caerostris</taxon>
    </lineage>
</organism>
<dbReference type="Proteomes" id="UP001054945">
    <property type="component" value="Unassembled WGS sequence"/>
</dbReference>
<name>A0AAV4VEP7_CAEEX</name>
<dbReference type="AlphaFoldDB" id="A0AAV4VEP7"/>
<accession>A0AAV4VEP7</accession>
<sequence>MFELINKLRFKCNASYNFLKLGATVEWVDVTQIIEEMKTDKDSPIMEKLVVDRIREAAEYAATGPQHDKKYQSKFKV</sequence>
<evidence type="ECO:0000313" key="1">
    <source>
        <dbReference type="EMBL" id="GIY68484.1"/>
    </source>
</evidence>